<keyword evidence="3" id="KW-1185">Reference proteome</keyword>
<organism evidence="2 3">
    <name type="scientific">Thalassoglobus neptunius</name>
    <dbReference type="NCBI Taxonomy" id="1938619"/>
    <lineage>
        <taxon>Bacteria</taxon>
        <taxon>Pseudomonadati</taxon>
        <taxon>Planctomycetota</taxon>
        <taxon>Planctomycetia</taxon>
        <taxon>Planctomycetales</taxon>
        <taxon>Planctomycetaceae</taxon>
        <taxon>Thalassoglobus</taxon>
    </lineage>
</organism>
<evidence type="ECO:0000313" key="2">
    <source>
        <dbReference type="EMBL" id="TWT57940.1"/>
    </source>
</evidence>
<gene>
    <name evidence="2" type="ORF">KOR42_13080</name>
</gene>
<evidence type="ECO:0000313" key="3">
    <source>
        <dbReference type="Proteomes" id="UP000317243"/>
    </source>
</evidence>
<sequence>MISQRAFFALLLQVVAVTIFVGFVLESSMASSAFFSESLRATIVESLGGTVAPVASNRDVSLNWLAVLLVGLMTSFVVNLSVACSGWIGTGGSRISLSEVFVKTVRWSWWLLAWSILWLVAFLSPLLTSLLIGFVNLAFGLFLAGWCYELLDRRKWSRTAIDEASGKSSQFRAMLFLVFGMILFTVISVGMNWCLWFNLRIPHGDSVMYEEHLWNVLHGKGFRSYLDQGLFWGEHIQFAHLFLLPVYALWPSHLLLELCETLLLASGAIPVYFITRRSSGDPKAACLMGLAYLLYFPMHFLDIAIDLKTFRPIVFGVPAMFWAILASESRRWKTMIGCFLFCLAAKEDYAIVIAPFGLWMACHEWVRSKRQNTPRDAARFWIGIATCVLATIYLLVVVKFAIPYFRGWETVHYARYFEAFGKTPTEIATNMLLNPKLLLGQLVTVGSVIYFLRLLVPLGMPLRAWSQLLVALPLFMLLCLNNLAMQPPGPYHHFHAPIVPILVWSAAVVVGADFARTGKGTMAKWIVSCSFATTLLFGFSPVSIHFWDPGHEMYWKSLYVQDDRAKAIEAILEQIPANARVASTDYVHVRLTHQERSYDYSDYPRKVANYEDRVPTDTDLIIIDRRHRYSIGVYDDISKLRELVAEPDEWELLPDETNGYFAVLKRKSSTIELK</sequence>
<feature type="transmembrane region" description="Helical" evidence="1">
    <location>
        <begin position="254"/>
        <end position="273"/>
    </location>
</feature>
<feature type="transmembrane region" description="Helical" evidence="1">
    <location>
        <begin position="171"/>
        <end position="199"/>
    </location>
</feature>
<feature type="transmembrane region" description="Helical" evidence="1">
    <location>
        <begin position="109"/>
        <end position="127"/>
    </location>
</feature>
<keyword evidence="1" id="KW-0472">Membrane</keyword>
<name>A0A5C5X4W1_9PLAN</name>
<dbReference type="Pfam" id="PF09852">
    <property type="entry name" value="DUF2079"/>
    <property type="match status" value="1"/>
</dbReference>
<evidence type="ECO:0008006" key="4">
    <source>
        <dbReference type="Google" id="ProtNLM"/>
    </source>
</evidence>
<dbReference type="RefSeq" id="WP_146508001.1">
    <property type="nucleotide sequence ID" value="NZ_SIHI01000001.1"/>
</dbReference>
<feature type="transmembrane region" description="Helical" evidence="1">
    <location>
        <begin position="438"/>
        <end position="456"/>
    </location>
</feature>
<proteinExistence type="predicted"/>
<dbReference type="InterPro" id="IPR018650">
    <property type="entry name" value="STSV1_Orf64"/>
</dbReference>
<feature type="transmembrane region" description="Helical" evidence="1">
    <location>
        <begin position="64"/>
        <end position="88"/>
    </location>
</feature>
<comment type="caution">
    <text evidence="2">The sequence shown here is derived from an EMBL/GenBank/DDBJ whole genome shotgun (WGS) entry which is preliminary data.</text>
</comment>
<feature type="transmembrane region" description="Helical" evidence="1">
    <location>
        <begin position="310"/>
        <end position="327"/>
    </location>
</feature>
<keyword evidence="1" id="KW-1133">Transmembrane helix</keyword>
<feature type="transmembrane region" description="Helical" evidence="1">
    <location>
        <begin position="527"/>
        <end position="547"/>
    </location>
</feature>
<reference evidence="2 3" key="1">
    <citation type="submission" date="2019-02" db="EMBL/GenBank/DDBJ databases">
        <title>Deep-cultivation of Planctomycetes and their phenomic and genomic characterization uncovers novel biology.</title>
        <authorList>
            <person name="Wiegand S."/>
            <person name="Jogler M."/>
            <person name="Boedeker C."/>
            <person name="Pinto D."/>
            <person name="Vollmers J."/>
            <person name="Rivas-Marin E."/>
            <person name="Kohn T."/>
            <person name="Peeters S.H."/>
            <person name="Heuer A."/>
            <person name="Rast P."/>
            <person name="Oberbeckmann S."/>
            <person name="Bunk B."/>
            <person name="Jeske O."/>
            <person name="Meyerdierks A."/>
            <person name="Storesund J.E."/>
            <person name="Kallscheuer N."/>
            <person name="Luecker S."/>
            <person name="Lage O.M."/>
            <person name="Pohl T."/>
            <person name="Merkel B.J."/>
            <person name="Hornburger P."/>
            <person name="Mueller R.-W."/>
            <person name="Bruemmer F."/>
            <person name="Labrenz M."/>
            <person name="Spormann A.M."/>
            <person name="Op Den Camp H."/>
            <person name="Overmann J."/>
            <person name="Amann R."/>
            <person name="Jetten M.S.M."/>
            <person name="Mascher T."/>
            <person name="Medema M.H."/>
            <person name="Devos D.P."/>
            <person name="Kaster A.-K."/>
            <person name="Ovreas L."/>
            <person name="Rohde M."/>
            <person name="Galperin M.Y."/>
            <person name="Jogler C."/>
        </authorList>
    </citation>
    <scope>NUCLEOTIDE SEQUENCE [LARGE SCALE GENOMIC DNA]</scope>
    <source>
        <strain evidence="2 3">KOR42</strain>
    </source>
</reference>
<dbReference type="Proteomes" id="UP000317243">
    <property type="component" value="Unassembled WGS sequence"/>
</dbReference>
<feature type="transmembrane region" description="Helical" evidence="1">
    <location>
        <begin position="133"/>
        <end position="151"/>
    </location>
</feature>
<feature type="transmembrane region" description="Helical" evidence="1">
    <location>
        <begin position="497"/>
        <end position="515"/>
    </location>
</feature>
<accession>A0A5C5X4W1</accession>
<dbReference type="EMBL" id="SIHI01000001">
    <property type="protein sequence ID" value="TWT57940.1"/>
    <property type="molecule type" value="Genomic_DNA"/>
</dbReference>
<feature type="transmembrane region" description="Helical" evidence="1">
    <location>
        <begin position="380"/>
        <end position="402"/>
    </location>
</feature>
<dbReference type="OrthoDB" id="207442at2"/>
<dbReference type="AlphaFoldDB" id="A0A5C5X4W1"/>
<keyword evidence="1" id="KW-0812">Transmembrane</keyword>
<feature type="transmembrane region" description="Helical" evidence="1">
    <location>
        <begin position="285"/>
        <end position="304"/>
    </location>
</feature>
<evidence type="ECO:0000256" key="1">
    <source>
        <dbReference type="SAM" id="Phobius"/>
    </source>
</evidence>
<feature type="transmembrane region" description="Helical" evidence="1">
    <location>
        <begin position="468"/>
        <end position="485"/>
    </location>
</feature>
<protein>
    <recommendedName>
        <fullName evidence="4">Glycosyltransferase RgtA/B/C/D-like domain-containing protein</fullName>
    </recommendedName>
</protein>